<feature type="transmembrane region" description="Helical" evidence="1">
    <location>
        <begin position="52"/>
        <end position="69"/>
    </location>
</feature>
<keyword evidence="1" id="KW-0472">Membrane</keyword>
<evidence type="ECO:0000313" key="3">
    <source>
        <dbReference type="Proteomes" id="UP001314903"/>
    </source>
</evidence>
<dbReference type="Proteomes" id="UP001314903">
    <property type="component" value="Unassembled WGS sequence"/>
</dbReference>
<organism evidence="2 3">
    <name type="scientific">Acetoanaerobium pronyense</name>
    <dbReference type="NCBI Taxonomy" id="1482736"/>
    <lineage>
        <taxon>Bacteria</taxon>
        <taxon>Bacillati</taxon>
        <taxon>Bacillota</taxon>
        <taxon>Clostridia</taxon>
        <taxon>Peptostreptococcales</taxon>
        <taxon>Filifactoraceae</taxon>
        <taxon>Acetoanaerobium</taxon>
    </lineage>
</organism>
<accession>A0ABS4KLC6</accession>
<name>A0ABS4KLC6_9FIRM</name>
<dbReference type="EMBL" id="JAGGLI010000011">
    <property type="protein sequence ID" value="MBP2027409.1"/>
    <property type="molecule type" value="Genomic_DNA"/>
</dbReference>
<sequence length="76" mass="8490">MKTIDKIKKILELIKSKINNDLSLILLMLEDILISIGIIIINATTYKINLNAGLYITGITFLALGIYFAKNPIKRG</sequence>
<dbReference type="RefSeq" id="WP_209660470.1">
    <property type="nucleotide sequence ID" value="NZ_JAGGLI010000011.1"/>
</dbReference>
<keyword evidence="3" id="KW-1185">Reference proteome</keyword>
<keyword evidence="1" id="KW-1133">Transmembrane helix</keyword>
<gene>
    <name evidence="2" type="ORF">J2Z35_001203</name>
</gene>
<keyword evidence="1" id="KW-0812">Transmembrane</keyword>
<proteinExistence type="predicted"/>
<comment type="caution">
    <text evidence="2">The sequence shown here is derived from an EMBL/GenBank/DDBJ whole genome shotgun (WGS) entry which is preliminary data.</text>
</comment>
<evidence type="ECO:0000256" key="1">
    <source>
        <dbReference type="SAM" id="Phobius"/>
    </source>
</evidence>
<reference evidence="2 3" key="1">
    <citation type="submission" date="2021-03" db="EMBL/GenBank/DDBJ databases">
        <title>Genomic Encyclopedia of Type Strains, Phase IV (KMG-IV): sequencing the most valuable type-strain genomes for metagenomic binning, comparative biology and taxonomic classification.</title>
        <authorList>
            <person name="Goeker M."/>
        </authorList>
    </citation>
    <scope>NUCLEOTIDE SEQUENCE [LARGE SCALE GENOMIC DNA]</scope>
    <source>
        <strain evidence="2 3">DSM 27512</strain>
    </source>
</reference>
<evidence type="ECO:0000313" key="2">
    <source>
        <dbReference type="EMBL" id="MBP2027409.1"/>
    </source>
</evidence>
<protein>
    <submittedName>
        <fullName evidence="2">Uncharacterized protein</fullName>
    </submittedName>
</protein>
<feature type="transmembrane region" description="Helical" evidence="1">
    <location>
        <begin position="21"/>
        <end position="46"/>
    </location>
</feature>